<dbReference type="AlphaFoldDB" id="A0A1H4L5A0"/>
<sequence>MNDNDSASGSAPDTNENAVAPTPPTVKKRPTDPARRILAEMTDPDSIHPALIPGIGVEDTGRRFHTNWWVFAIAAGFVALFVTWGIVDTKGMGEFSSSALTWVSTYFGWLFSLLTVLVFAFMLWVGFSARGRIRLGADDEEPEYSKFSWIAMMFSAGMGIGLLFFGPYEPLTYFLDVPHGFQIDAGSRDAMHAALAQTMFHWGPMAWAYYALVGGAIAYSTYRRGRSPLISAIFDPIFSSRTKGPVGAAIDIFAIIVTLFGTAVTLGIGALQIGRGIEIVGGIGDVGNAAIIGIMAVLTCAFIISAVSGVKRGIRALSNFNMVLAGLLGLFVFIAGPTVFLLNFIPSAGVAFFNDLGTMMQRSAAEGPDAAKFMETWTTYYWAWWVSWTPFVGMFIAKISRGRTLREFVVVVIGVPSLVCLIWFGILGGTSMWMESTGIAISDAKSAQDVLFAVLENLPFGIVTSVVAMISVVVFFVTSADSASIVMGSMSQHGRPEPAHWVTILWGVALAAIASVLLLAGGSDALNALQALMVVSALPFAVVVLALMFAWARDLQTDPLILRGKYAKAAIAEGVRRGIEEHGDDFAFAAGAVEPEHGAGAWLDTTNPALTEWYEDARTGAVETIDENVVSPEEDAALDGDAERRRDGEDDSDGRSTR</sequence>
<dbReference type="NCBIfam" id="TIGR00842">
    <property type="entry name" value="bcct"/>
    <property type="match status" value="1"/>
</dbReference>
<comment type="similarity">
    <text evidence="2">Belongs to the BCCT transporter (TC 2.A.15) family.</text>
</comment>
<evidence type="ECO:0000256" key="3">
    <source>
        <dbReference type="ARBA" id="ARBA00022448"/>
    </source>
</evidence>
<evidence type="ECO:0000256" key="9">
    <source>
        <dbReference type="SAM" id="Phobius"/>
    </source>
</evidence>
<reference evidence="10 11" key="1">
    <citation type="submission" date="2016-10" db="EMBL/GenBank/DDBJ databases">
        <authorList>
            <person name="de Groot N.N."/>
        </authorList>
    </citation>
    <scope>NUCLEOTIDE SEQUENCE [LARGE SCALE GENOMIC DNA]</scope>
    <source>
        <strain evidence="10 11">DSM 21799</strain>
    </source>
</reference>
<dbReference type="Pfam" id="PF02028">
    <property type="entry name" value="BCCT"/>
    <property type="match status" value="1"/>
</dbReference>
<evidence type="ECO:0000256" key="1">
    <source>
        <dbReference type="ARBA" id="ARBA00004651"/>
    </source>
</evidence>
<keyword evidence="4" id="KW-1003">Cell membrane</keyword>
<evidence type="ECO:0000256" key="5">
    <source>
        <dbReference type="ARBA" id="ARBA00022692"/>
    </source>
</evidence>
<keyword evidence="7 9" id="KW-0472">Membrane</keyword>
<dbReference type="PANTHER" id="PTHR30047:SF7">
    <property type="entry name" value="HIGH-AFFINITY CHOLINE TRANSPORT PROTEIN"/>
    <property type="match status" value="1"/>
</dbReference>
<proteinExistence type="inferred from homology"/>
<feature type="transmembrane region" description="Helical" evidence="9">
    <location>
        <begin position="147"/>
        <end position="168"/>
    </location>
</feature>
<keyword evidence="5 9" id="KW-0812">Transmembrane</keyword>
<feature type="compositionally biased region" description="Basic and acidic residues" evidence="8">
    <location>
        <begin position="641"/>
        <end position="658"/>
    </location>
</feature>
<evidence type="ECO:0000256" key="4">
    <source>
        <dbReference type="ARBA" id="ARBA00022475"/>
    </source>
</evidence>
<keyword evidence="6 9" id="KW-1133">Transmembrane helix</keyword>
<evidence type="ECO:0000256" key="6">
    <source>
        <dbReference type="ARBA" id="ARBA00022989"/>
    </source>
</evidence>
<keyword evidence="11" id="KW-1185">Reference proteome</keyword>
<evidence type="ECO:0000313" key="11">
    <source>
        <dbReference type="Proteomes" id="UP000199183"/>
    </source>
</evidence>
<dbReference type="GO" id="GO:0005886">
    <property type="term" value="C:plasma membrane"/>
    <property type="evidence" value="ECO:0007669"/>
    <property type="project" value="UniProtKB-SubCell"/>
</dbReference>
<evidence type="ECO:0000256" key="2">
    <source>
        <dbReference type="ARBA" id="ARBA00005658"/>
    </source>
</evidence>
<dbReference type="GO" id="GO:0022857">
    <property type="term" value="F:transmembrane transporter activity"/>
    <property type="evidence" value="ECO:0007669"/>
    <property type="project" value="InterPro"/>
</dbReference>
<feature type="transmembrane region" description="Helical" evidence="9">
    <location>
        <begin position="458"/>
        <end position="478"/>
    </location>
</feature>
<feature type="transmembrane region" description="Helical" evidence="9">
    <location>
        <begin position="322"/>
        <end position="345"/>
    </location>
</feature>
<feature type="transmembrane region" description="Helical" evidence="9">
    <location>
        <begin position="408"/>
        <end position="426"/>
    </location>
</feature>
<dbReference type="InterPro" id="IPR000060">
    <property type="entry name" value="BCCT_transptr"/>
</dbReference>
<evidence type="ECO:0000256" key="8">
    <source>
        <dbReference type="SAM" id="MobiDB-lite"/>
    </source>
</evidence>
<comment type="subcellular location">
    <subcellularLocation>
        <location evidence="1">Cell membrane</location>
        <topology evidence="1">Multi-pass membrane protein</topology>
    </subcellularLocation>
</comment>
<feature type="transmembrane region" description="Helical" evidence="9">
    <location>
        <begin position="379"/>
        <end position="396"/>
    </location>
</feature>
<feature type="transmembrane region" description="Helical" evidence="9">
    <location>
        <begin position="68"/>
        <end position="87"/>
    </location>
</feature>
<dbReference type="Proteomes" id="UP000199183">
    <property type="component" value="Unassembled WGS sequence"/>
</dbReference>
<feature type="transmembrane region" description="Helical" evidence="9">
    <location>
        <begin position="289"/>
        <end position="310"/>
    </location>
</feature>
<gene>
    <name evidence="10" type="ORF">SAMN04489806_1428</name>
</gene>
<organism evidence="10 11">
    <name type="scientific">Paramicrobacterium humi</name>
    <dbReference type="NCBI Taxonomy" id="640635"/>
    <lineage>
        <taxon>Bacteria</taxon>
        <taxon>Bacillati</taxon>
        <taxon>Actinomycetota</taxon>
        <taxon>Actinomycetes</taxon>
        <taxon>Micrococcales</taxon>
        <taxon>Microbacteriaceae</taxon>
        <taxon>Paramicrobacterium</taxon>
    </lineage>
</organism>
<feature type="transmembrane region" description="Helical" evidence="9">
    <location>
        <begin position="207"/>
        <end position="225"/>
    </location>
</feature>
<feature type="compositionally biased region" description="Polar residues" evidence="8">
    <location>
        <begin position="1"/>
        <end position="17"/>
    </location>
</feature>
<feature type="transmembrane region" description="Helical" evidence="9">
    <location>
        <begin position="499"/>
        <end position="522"/>
    </location>
</feature>
<accession>A0A1H4L5A0</accession>
<evidence type="ECO:0000256" key="7">
    <source>
        <dbReference type="ARBA" id="ARBA00023136"/>
    </source>
</evidence>
<evidence type="ECO:0000313" key="10">
    <source>
        <dbReference type="EMBL" id="SEB65937.1"/>
    </source>
</evidence>
<keyword evidence="3" id="KW-0813">Transport</keyword>
<name>A0A1H4L5A0_9MICO</name>
<feature type="region of interest" description="Disordered" evidence="8">
    <location>
        <begin position="1"/>
        <end position="32"/>
    </location>
</feature>
<dbReference type="PANTHER" id="PTHR30047">
    <property type="entry name" value="HIGH-AFFINITY CHOLINE TRANSPORT PROTEIN-RELATED"/>
    <property type="match status" value="1"/>
</dbReference>
<feature type="transmembrane region" description="Helical" evidence="9">
    <location>
        <begin position="246"/>
        <end position="269"/>
    </location>
</feature>
<feature type="region of interest" description="Disordered" evidence="8">
    <location>
        <begin position="623"/>
        <end position="658"/>
    </location>
</feature>
<feature type="transmembrane region" description="Helical" evidence="9">
    <location>
        <begin position="528"/>
        <end position="552"/>
    </location>
</feature>
<dbReference type="EMBL" id="FNRY01000001">
    <property type="protein sequence ID" value="SEB65937.1"/>
    <property type="molecule type" value="Genomic_DNA"/>
</dbReference>
<dbReference type="STRING" id="640635.SAMN04489806_1428"/>
<protein>
    <submittedName>
        <fullName evidence="10">Choline/carnitine/betaine transport</fullName>
    </submittedName>
</protein>
<feature type="transmembrane region" description="Helical" evidence="9">
    <location>
        <begin position="107"/>
        <end position="127"/>
    </location>
</feature>